<feature type="non-terminal residue" evidence="6">
    <location>
        <position position="249"/>
    </location>
</feature>
<dbReference type="InterPro" id="IPR020904">
    <property type="entry name" value="Sc_DH/Rdtase_CS"/>
</dbReference>
<evidence type="ECO:0000256" key="3">
    <source>
        <dbReference type="ARBA" id="ARBA00022857"/>
    </source>
</evidence>
<protein>
    <recommendedName>
        <fullName evidence="8">L-xylulose reductase</fullName>
    </recommendedName>
</protein>
<evidence type="ECO:0000313" key="7">
    <source>
        <dbReference type="Proteomes" id="UP000299102"/>
    </source>
</evidence>
<dbReference type="GO" id="GO:0004090">
    <property type="term" value="F:carbonyl reductase (NADPH) activity"/>
    <property type="evidence" value="ECO:0007669"/>
    <property type="project" value="TreeGrafter"/>
</dbReference>
<dbReference type="PANTHER" id="PTHR44252">
    <property type="entry name" value="D-ERYTHRULOSE REDUCTASE"/>
    <property type="match status" value="1"/>
</dbReference>
<organism evidence="6 7">
    <name type="scientific">Eumeta variegata</name>
    <name type="common">Bagworm moth</name>
    <name type="synonym">Eumeta japonica</name>
    <dbReference type="NCBI Taxonomy" id="151549"/>
    <lineage>
        <taxon>Eukaryota</taxon>
        <taxon>Metazoa</taxon>
        <taxon>Ecdysozoa</taxon>
        <taxon>Arthropoda</taxon>
        <taxon>Hexapoda</taxon>
        <taxon>Insecta</taxon>
        <taxon>Pterygota</taxon>
        <taxon>Neoptera</taxon>
        <taxon>Endopterygota</taxon>
        <taxon>Lepidoptera</taxon>
        <taxon>Glossata</taxon>
        <taxon>Ditrysia</taxon>
        <taxon>Tineoidea</taxon>
        <taxon>Psychidae</taxon>
        <taxon>Oiketicinae</taxon>
        <taxon>Eumeta</taxon>
    </lineage>
</organism>
<dbReference type="Proteomes" id="UP000299102">
    <property type="component" value="Unassembled WGS sequence"/>
</dbReference>
<evidence type="ECO:0000256" key="2">
    <source>
        <dbReference type="ARBA" id="ARBA00011881"/>
    </source>
</evidence>
<evidence type="ECO:0000256" key="5">
    <source>
        <dbReference type="RuleBase" id="RU000363"/>
    </source>
</evidence>
<evidence type="ECO:0000313" key="6">
    <source>
        <dbReference type="EMBL" id="GBP62868.1"/>
    </source>
</evidence>
<dbReference type="Pfam" id="PF00106">
    <property type="entry name" value="adh_short"/>
    <property type="match status" value="1"/>
</dbReference>
<dbReference type="Gene3D" id="3.40.50.720">
    <property type="entry name" value="NAD(P)-binding Rossmann-like Domain"/>
    <property type="match status" value="1"/>
</dbReference>
<reference evidence="6 7" key="1">
    <citation type="journal article" date="2019" name="Commun. Biol.">
        <title>The bagworm genome reveals a unique fibroin gene that provides high tensile strength.</title>
        <authorList>
            <person name="Kono N."/>
            <person name="Nakamura H."/>
            <person name="Ohtoshi R."/>
            <person name="Tomita M."/>
            <person name="Numata K."/>
            <person name="Arakawa K."/>
        </authorList>
    </citation>
    <scope>NUCLEOTIDE SEQUENCE [LARGE SCALE GENOMIC DNA]</scope>
</reference>
<dbReference type="InterPro" id="IPR036291">
    <property type="entry name" value="NAD(P)-bd_dom_sf"/>
</dbReference>
<sequence>MSVPMDMDTVFYKSAPIHKVSVRCLFGMIHDARHGGVALPVDKLPTAATRGGYIIARRAGIGRGIAIELWRAGAEVVAVSTTLSYLETLQKEYPSIRIEALDLSDWDNTRKVIDSLGHFDCLVNNAALGLNEDFLMATPENFDKLMNINVKSVLNVSQVIAKKMVDAKSGGAIVNVSSQASKAALWGHVTYAATKGALDAMTRVMAMELGPHNIRVNAVNPTVIMTDMGRQYWSDPTRANEMLSKIPLG</sequence>
<keyword evidence="4" id="KW-0560">Oxidoreductase</keyword>
<keyword evidence="7" id="KW-1185">Reference proteome</keyword>
<keyword evidence="3" id="KW-0521">NADP</keyword>
<dbReference type="AlphaFoldDB" id="A0A4C1XHI9"/>
<dbReference type="PANTHER" id="PTHR44252:SF3">
    <property type="entry name" value="D-ERYTHRULOSE REDUCTASE-RELATED"/>
    <property type="match status" value="1"/>
</dbReference>
<name>A0A4C1XHI9_EUMVA</name>
<dbReference type="GO" id="GO:0006006">
    <property type="term" value="P:glucose metabolic process"/>
    <property type="evidence" value="ECO:0007669"/>
    <property type="project" value="TreeGrafter"/>
</dbReference>
<evidence type="ECO:0008006" key="8">
    <source>
        <dbReference type="Google" id="ProtNLM"/>
    </source>
</evidence>
<dbReference type="InterPro" id="IPR002347">
    <property type="entry name" value="SDR_fam"/>
</dbReference>
<evidence type="ECO:0000256" key="1">
    <source>
        <dbReference type="ARBA" id="ARBA00006484"/>
    </source>
</evidence>
<dbReference type="GO" id="GO:0005997">
    <property type="term" value="P:xylulose metabolic process"/>
    <property type="evidence" value="ECO:0007669"/>
    <property type="project" value="TreeGrafter"/>
</dbReference>
<accession>A0A4C1XHI9</accession>
<dbReference type="PRINTS" id="PR00080">
    <property type="entry name" value="SDRFAMILY"/>
</dbReference>
<dbReference type="InterPro" id="IPR051737">
    <property type="entry name" value="L-xylulose/Carbonyl_redctase"/>
</dbReference>
<dbReference type="STRING" id="151549.A0A4C1XHI9"/>
<comment type="similarity">
    <text evidence="1 5">Belongs to the short-chain dehydrogenases/reductases (SDR) family.</text>
</comment>
<dbReference type="SUPFAM" id="SSF51735">
    <property type="entry name" value="NAD(P)-binding Rossmann-fold domains"/>
    <property type="match status" value="1"/>
</dbReference>
<comment type="caution">
    <text evidence="6">The sequence shown here is derived from an EMBL/GenBank/DDBJ whole genome shotgun (WGS) entry which is preliminary data.</text>
</comment>
<dbReference type="PROSITE" id="PS00061">
    <property type="entry name" value="ADH_SHORT"/>
    <property type="match status" value="1"/>
</dbReference>
<dbReference type="OrthoDB" id="1393670at2759"/>
<dbReference type="PRINTS" id="PR00081">
    <property type="entry name" value="GDHRDH"/>
</dbReference>
<evidence type="ECO:0000256" key="4">
    <source>
        <dbReference type="ARBA" id="ARBA00023002"/>
    </source>
</evidence>
<comment type="subunit">
    <text evidence="2">Homotetramer.</text>
</comment>
<gene>
    <name evidence="6" type="ORF">EVAR_44724_1</name>
</gene>
<proteinExistence type="inferred from homology"/>
<dbReference type="GO" id="GO:0050038">
    <property type="term" value="F:L-xylulose reductase (NADPH) activity"/>
    <property type="evidence" value="ECO:0007669"/>
    <property type="project" value="TreeGrafter"/>
</dbReference>
<dbReference type="EMBL" id="BGZK01000851">
    <property type="protein sequence ID" value="GBP62868.1"/>
    <property type="molecule type" value="Genomic_DNA"/>
</dbReference>